<dbReference type="RefSeq" id="WP_184308096.1">
    <property type="nucleotide sequence ID" value="NZ_JACHXU010000024.1"/>
</dbReference>
<evidence type="ECO:0000313" key="1">
    <source>
        <dbReference type="EMBL" id="MBB3209458.1"/>
    </source>
</evidence>
<dbReference type="Proteomes" id="UP000536179">
    <property type="component" value="Unassembled WGS sequence"/>
</dbReference>
<reference evidence="1 2" key="1">
    <citation type="submission" date="2020-08" db="EMBL/GenBank/DDBJ databases">
        <title>Genomic Encyclopedia of Type Strains, Phase III (KMG-III): the genomes of soil and plant-associated and newly described type strains.</title>
        <authorList>
            <person name="Whitman W."/>
        </authorList>
    </citation>
    <scope>NUCLEOTIDE SEQUENCE [LARGE SCALE GENOMIC DNA]</scope>
    <source>
        <strain evidence="1 2">CECT 8075</strain>
    </source>
</reference>
<organism evidence="1 2">
    <name type="scientific">Aporhodopirellula rubra</name>
    <dbReference type="NCBI Taxonomy" id="980271"/>
    <lineage>
        <taxon>Bacteria</taxon>
        <taxon>Pseudomonadati</taxon>
        <taxon>Planctomycetota</taxon>
        <taxon>Planctomycetia</taxon>
        <taxon>Pirellulales</taxon>
        <taxon>Pirellulaceae</taxon>
        <taxon>Aporhodopirellula</taxon>
    </lineage>
</organism>
<proteinExistence type="predicted"/>
<dbReference type="AlphaFoldDB" id="A0A7W5E4I1"/>
<gene>
    <name evidence="1" type="ORF">FHS27_005298</name>
</gene>
<keyword evidence="2" id="KW-1185">Reference proteome</keyword>
<name>A0A7W5E4I1_9BACT</name>
<sequence>MKTTNGLRDWVGGDFERWEQRSAARPKGLAVQFDRWGQQLLAAIQRSGVSDIEHARCGPMLSLDDAPRALSFQHYHKFIVTLLREGDFLTAAGEMSGDVSVKRSTTR</sequence>
<accession>A0A7W5E4I1</accession>
<dbReference type="EMBL" id="JACHXU010000024">
    <property type="protein sequence ID" value="MBB3209458.1"/>
    <property type="molecule type" value="Genomic_DNA"/>
</dbReference>
<protein>
    <submittedName>
        <fullName evidence="1">Uncharacterized protein</fullName>
    </submittedName>
</protein>
<evidence type="ECO:0000313" key="2">
    <source>
        <dbReference type="Proteomes" id="UP000536179"/>
    </source>
</evidence>
<comment type="caution">
    <text evidence="1">The sequence shown here is derived from an EMBL/GenBank/DDBJ whole genome shotgun (WGS) entry which is preliminary data.</text>
</comment>